<feature type="compositionally biased region" description="Low complexity" evidence="1">
    <location>
        <begin position="219"/>
        <end position="231"/>
    </location>
</feature>
<keyword evidence="4" id="KW-1185">Reference proteome</keyword>
<sequence>MVNLSEIKVNLPKIEKVKVSRVVLISGMLTFLYLIEFCLGIRSVYHTFSLWNSSPYASQNTQVVSWTLCVACLLVCVTSSFTANLISAMWEQKQLKEKGQEKSAIRFAFHIIVGGMIWRYVCLWFSDKKELQKKEAMLLTMAKFIFTQFYTIPMIIVSASLLEDFQEIIYDLCAVACVSITLLLTCIMFSWCKAEVDDLKKWSFETVDLVPLIFCQSSDDSQKSSSVSNSVENKESGNSVAEVSNQNDDAVEIAFLRIIVLLQTFSFTFGRLLALGILLRLAGIYAVSIMFLQLLISVVYLKFQVPFLVSDSLPKWRQLCRLAFMSYILIFEWHLNRDPKTGYDFTSNIKHSMLYYLIATLESIFYFVTWAITESYISSNYLDYLSSSKRKFVRNLIVIGSMSLVFSLTIYILLMFWQSRRLSKLLHSLQRRYLNSKLKIVNNGSRNGMERKSECKSGRPHISNPIAINTTTDISSTNDEVRELEKHSSYRDLREPIDDEIELYVRNGANANGFKTSLEEINNDTEKSPVTKMDIQTIKRVENSNMEEKSDDEKFERVEIDEFEEDDSEVRFSPPESCTSSPAFINVSKNKSYDSSADKSVKSDEKSASPSLKSDKNCSAVDISTNAPSSTVKLKMAAISESMSEGWNKFSSLSLKFTGAMQGQIQKRKEQFQNFRSPSGNDNNERQSSKKSSNTCTTEAISATDSNCEQTMTKNSGDDSSEGYFMGDYRCPDGKIYQSNQDINNDCADTETEEEENEPVKRASVVNLYEEASDPEPIHCEGDEPCPCFVCRTIGDGQILRRRRSSSVPLPERKTRCNMSSRVFPEESSIARFASTSNIVEMDATSELRDGKTKEIDISHVPKLYIKGSFQNLSLISLENRIEHYV</sequence>
<evidence type="ECO:0000313" key="3">
    <source>
        <dbReference type="EMBL" id="GBM87839.1"/>
    </source>
</evidence>
<gene>
    <name evidence="3" type="ORF">AVEN_58703_1</name>
</gene>
<keyword evidence="2" id="KW-0472">Membrane</keyword>
<reference evidence="3 4" key="1">
    <citation type="journal article" date="2019" name="Sci. Rep.">
        <title>Orb-weaving spider Araneus ventricosus genome elucidates the spidroin gene catalogue.</title>
        <authorList>
            <person name="Kono N."/>
            <person name="Nakamura H."/>
            <person name="Ohtoshi R."/>
            <person name="Moran D.A.P."/>
            <person name="Shinohara A."/>
            <person name="Yoshida Y."/>
            <person name="Fujiwara M."/>
            <person name="Mori M."/>
            <person name="Tomita M."/>
            <person name="Arakawa K."/>
        </authorList>
    </citation>
    <scope>NUCLEOTIDE SEQUENCE [LARGE SCALE GENOMIC DNA]</scope>
</reference>
<evidence type="ECO:0008006" key="5">
    <source>
        <dbReference type="Google" id="ProtNLM"/>
    </source>
</evidence>
<dbReference type="OrthoDB" id="6434087at2759"/>
<dbReference type="EMBL" id="BGPR01003414">
    <property type="protein sequence ID" value="GBM87839.1"/>
    <property type="molecule type" value="Genomic_DNA"/>
</dbReference>
<feature type="transmembrane region" description="Helical" evidence="2">
    <location>
        <begin position="392"/>
        <end position="417"/>
    </location>
</feature>
<dbReference type="AlphaFoldDB" id="A0A4Y2JEE8"/>
<feature type="transmembrane region" description="Helical" evidence="2">
    <location>
        <begin position="254"/>
        <end position="274"/>
    </location>
</feature>
<feature type="region of interest" description="Disordered" evidence="1">
    <location>
        <begin position="219"/>
        <end position="242"/>
    </location>
</feature>
<evidence type="ECO:0000313" key="4">
    <source>
        <dbReference type="Proteomes" id="UP000499080"/>
    </source>
</evidence>
<feature type="transmembrane region" description="Helical" evidence="2">
    <location>
        <begin position="21"/>
        <end position="45"/>
    </location>
</feature>
<feature type="transmembrane region" description="Helical" evidence="2">
    <location>
        <begin position="354"/>
        <end position="372"/>
    </location>
</feature>
<feature type="transmembrane region" description="Helical" evidence="2">
    <location>
        <begin position="281"/>
        <end position="303"/>
    </location>
</feature>
<evidence type="ECO:0000256" key="1">
    <source>
        <dbReference type="SAM" id="MobiDB-lite"/>
    </source>
</evidence>
<organism evidence="3 4">
    <name type="scientific">Araneus ventricosus</name>
    <name type="common">Orbweaver spider</name>
    <name type="synonym">Epeira ventricosa</name>
    <dbReference type="NCBI Taxonomy" id="182803"/>
    <lineage>
        <taxon>Eukaryota</taxon>
        <taxon>Metazoa</taxon>
        <taxon>Ecdysozoa</taxon>
        <taxon>Arthropoda</taxon>
        <taxon>Chelicerata</taxon>
        <taxon>Arachnida</taxon>
        <taxon>Araneae</taxon>
        <taxon>Araneomorphae</taxon>
        <taxon>Entelegynae</taxon>
        <taxon>Araneoidea</taxon>
        <taxon>Araneidae</taxon>
        <taxon>Araneus</taxon>
    </lineage>
</organism>
<feature type="transmembrane region" description="Helical" evidence="2">
    <location>
        <begin position="65"/>
        <end position="86"/>
    </location>
</feature>
<proteinExistence type="predicted"/>
<accession>A0A4Y2JEE8</accession>
<feature type="transmembrane region" description="Helical" evidence="2">
    <location>
        <begin position="107"/>
        <end position="126"/>
    </location>
</feature>
<comment type="caution">
    <text evidence="3">The sequence shown here is derived from an EMBL/GenBank/DDBJ whole genome shotgun (WGS) entry which is preliminary data.</text>
</comment>
<evidence type="ECO:0000256" key="2">
    <source>
        <dbReference type="SAM" id="Phobius"/>
    </source>
</evidence>
<keyword evidence="2" id="KW-0812">Transmembrane</keyword>
<dbReference type="Proteomes" id="UP000499080">
    <property type="component" value="Unassembled WGS sequence"/>
</dbReference>
<feature type="region of interest" description="Disordered" evidence="1">
    <location>
        <begin position="674"/>
        <end position="697"/>
    </location>
</feature>
<feature type="transmembrane region" description="Helical" evidence="2">
    <location>
        <begin position="169"/>
        <end position="191"/>
    </location>
</feature>
<feature type="compositionally biased region" description="Polar residues" evidence="1">
    <location>
        <begin position="576"/>
        <end position="595"/>
    </location>
</feature>
<feature type="compositionally biased region" description="Basic and acidic residues" evidence="1">
    <location>
        <begin position="596"/>
        <end position="607"/>
    </location>
</feature>
<protein>
    <recommendedName>
        <fullName evidence="5">XK-related protein</fullName>
    </recommendedName>
</protein>
<feature type="transmembrane region" description="Helical" evidence="2">
    <location>
        <begin position="138"/>
        <end position="162"/>
    </location>
</feature>
<keyword evidence="2" id="KW-1133">Transmembrane helix</keyword>
<feature type="region of interest" description="Disordered" evidence="1">
    <location>
        <begin position="563"/>
        <end position="624"/>
    </location>
</feature>
<name>A0A4Y2JEE8_ARAVE</name>